<evidence type="ECO:0000256" key="8">
    <source>
        <dbReference type="ARBA" id="ARBA00022844"/>
    </source>
</evidence>
<dbReference type="SUPFAM" id="SSF57625">
    <property type="entry name" value="Invertebrate chitin-binding proteins"/>
    <property type="match status" value="1"/>
</dbReference>
<feature type="compositionally biased region" description="Acidic residues" evidence="11">
    <location>
        <begin position="671"/>
        <end position="682"/>
    </location>
</feature>
<keyword evidence="6" id="KW-0863">Zinc-finger</keyword>
<evidence type="ECO:0000313" key="15">
    <source>
        <dbReference type="Proteomes" id="UP000201737"/>
    </source>
</evidence>
<evidence type="ECO:0000256" key="9">
    <source>
        <dbReference type="ARBA" id="ARBA00023157"/>
    </source>
</evidence>
<evidence type="ECO:0000313" key="14">
    <source>
        <dbReference type="EMBL" id="AAR28858.1"/>
    </source>
</evidence>
<evidence type="ECO:0000256" key="2">
    <source>
        <dbReference type="ARBA" id="ARBA00022669"/>
    </source>
</evidence>
<keyword evidence="3" id="KW-0479">Metal-binding</keyword>
<evidence type="ECO:0000256" key="1">
    <source>
        <dbReference type="ARBA" id="ARBA00004328"/>
    </source>
</evidence>
<dbReference type="RefSeq" id="YP_758391.1">
    <property type="nucleotide sequence ID" value="NC_008348.1"/>
</dbReference>
<evidence type="ECO:0000256" key="3">
    <source>
        <dbReference type="ARBA" id="ARBA00022723"/>
    </source>
</evidence>
<evidence type="ECO:0000256" key="7">
    <source>
        <dbReference type="ARBA" id="ARBA00022833"/>
    </source>
</evidence>
<dbReference type="PROSITE" id="PS50940">
    <property type="entry name" value="CHIT_BIND_II"/>
    <property type="match status" value="1"/>
</dbReference>
<evidence type="ECO:0000256" key="10">
    <source>
        <dbReference type="ARBA" id="ARBA00023180"/>
    </source>
</evidence>
<keyword evidence="7" id="KW-0862">Zinc</keyword>
<reference evidence="14 15" key="2">
    <citation type="journal article" date="2007" name="Virus Res.">
        <title>P13 of Leucania separata multiple nuclear polyhedrosis virus affected the polyhedra and budded virions yields of AcMNPV.</title>
        <authorList>
            <person name="Du E.Q."/>
            <person name="Yan F."/>
            <person name="Jin W.X."/>
            <person name="Lu N."/>
            <person name="Xiao H.Z."/>
            <person name="Lu S.Y."/>
            <person name="Qi Y.P."/>
        </authorList>
    </citation>
    <scope>NUCLEOTIDE SEQUENCE [LARGE SCALE GENOMIC DNA]</scope>
    <source>
        <strain evidence="14 15">AH1</strain>
    </source>
</reference>
<evidence type="ECO:0000259" key="12">
    <source>
        <dbReference type="PROSITE" id="PS50940"/>
    </source>
</evidence>
<evidence type="ECO:0000256" key="5">
    <source>
        <dbReference type="ARBA" id="ARBA00022737"/>
    </source>
</evidence>
<dbReference type="GO" id="GO:0008061">
    <property type="term" value="F:chitin binding"/>
    <property type="evidence" value="ECO:0007669"/>
    <property type="project" value="UniProtKB-KW"/>
</dbReference>
<keyword evidence="4" id="KW-0732">Signal</keyword>
<dbReference type="Gene3D" id="2.170.140.10">
    <property type="entry name" value="Chitin binding domain"/>
    <property type="match status" value="1"/>
</dbReference>
<reference evidence="14 15" key="1">
    <citation type="journal article" date="2007" name="Virus Genes">
        <title>Genome sequence of Leucania seperata nucleopolyhedrovirus.</title>
        <authorList>
            <person name="Xiao H."/>
            <person name="Qi Y."/>
        </authorList>
    </citation>
    <scope>NUCLEOTIDE SEQUENCE [LARGE SCALE GENOMIC DNA]</scope>
    <source>
        <strain evidence="14 15">AH1</strain>
    </source>
</reference>
<dbReference type="SMART" id="SM00494">
    <property type="entry name" value="ChtBD2"/>
    <property type="match status" value="1"/>
</dbReference>
<dbReference type="InterPro" id="IPR013682">
    <property type="entry name" value="BaculoV_Vp91_N"/>
</dbReference>
<organismHost>
    <name type="scientific">Lepidoptera</name>
    <name type="common">moths &amp; butterflies</name>
    <dbReference type="NCBI Taxonomy" id="7088"/>
</organismHost>
<evidence type="ECO:0000256" key="4">
    <source>
        <dbReference type="ARBA" id="ARBA00022729"/>
    </source>
</evidence>
<keyword evidence="15" id="KW-1185">Reference proteome</keyword>
<feature type="domain" description="Zinc finger C2HC baculovirus (BV)-type profile" evidence="13">
    <location>
        <begin position="148"/>
        <end position="199"/>
    </location>
</feature>
<dbReference type="InterPro" id="IPR002557">
    <property type="entry name" value="Chitin-bd_dom"/>
</dbReference>
<dbReference type="InterPro" id="IPR036508">
    <property type="entry name" value="Chitin-bd_dom_sf"/>
</dbReference>
<sequence length="831" mass="94300">MSTVALLLVAIVMLILFTIIYLSIRSDFDELVFENKLSVLTEWVKRNNAEMPTPDTIGYVSHVNGNLFTVTWFNSETLVTVQSTIHNDTIEVFDFVNQRLIELDHLEHEPRIKPDPDDPYAFWARVDDGWMRVECPNRELFDQDQLKCVPLPPCYKRPPGLYPMDENLIDTLVLNHRVYRNPSDTDHLRQYHPTLYLRCVLGGSHVIEECPDNHTFNVESKQCELRNDCEIRPDGYVLSAFPESLNIDEYLTCQNQMPTVTNCPSGMVFDRRLMSCVTAHPCMFQGVGYTYITNDILDNQFYRCLSNTDAELVTCINRVFANGSYECGGSFQCQLFDNGTGTEVRSSGNTVLDYDEGMYICDNYNLVTDINCDTTNMIENRSFNEDKFTVDVGLPVETYNIDTQTCQPFDLKSMRVLNPVYPIGTVETNDYAISFETAFVGDTNRIDELLQTDRLDGLVRYARDRNAIGIDPTTDEPIECDVEPTMYDIFAGDRVNFCSEQGEKTESVALVDGMYYRPLTNAIGADDDYDQECAKQMSKTSNFVELDRFLTRILANIQQSDVCDQLLHLIHEKYTTVLSKYTTTRTKPSTKVKTGPENIVVSGVNTRKRGSTILEKSLQTSIENDSADDTLLLPYFDPFQRQEDDEPMNVGRDLADNHQTPPRSPARPDPVEPDESESESEPPLEVTLTDKTVEFGCFYSLPVFKMTACHVVDEHIEEAVASLRANVTADEGCESAIGLGNIINAYAYMGNGTGCLSHLSADRGIVVEKITLDPYEFLNLDTQSNDNIKYNDYVHRTADDKFFACPPELVNGNDCDVEPNRLYYLQDMHRT</sequence>
<dbReference type="PROSITE" id="PS51807">
    <property type="entry name" value="ZF_C2HC_BV"/>
    <property type="match status" value="1"/>
</dbReference>
<name>Q0IL25_NPVLS</name>
<accession>Q0IL25</accession>
<dbReference type="Proteomes" id="UP000201737">
    <property type="component" value="Segment"/>
</dbReference>
<dbReference type="Pfam" id="PF01607">
    <property type="entry name" value="CBM_14"/>
    <property type="match status" value="1"/>
</dbReference>
<keyword evidence="10" id="KW-0325">Glycoprotein</keyword>
<comment type="subcellular location">
    <subcellularLocation>
        <location evidence="1">Virion</location>
    </subcellularLocation>
</comment>
<keyword evidence="5" id="KW-0677">Repeat</keyword>
<feature type="region of interest" description="Disordered" evidence="11">
    <location>
        <begin position="641"/>
        <end position="686"/>
    </location>
</feature>
<evidence type="ECO:0000259" key="13">
    <source>
        <dbReference type="PROSITE" id="PS51807"/>
    </source>
</evidence>
<evidence type="ECO:0000256" key="11">
    <source>
        <dbReference type="SAM" id="MobiDB-lite"/>
    </source>
</evidence>
<dbReference type="EMBL" id="AY394490">
    <property type="protein sequence ID" value="AAR28858.1"/>
    <property type="molecule type" value="Genomic_DNA"/>
</dbReference>
<keyword evidence="2" id="KW-0147">Chitin-binding</keyword>
<dbReference type="GeneID" id="5176253"/>
<dbReference type="CAZy" id="CBM14">
    <property type="family name" value="Carbohydrate-Binding Module Family 14"/>
</dbReference>
<dbReference type="GO" id="GO:0005576">
    <property type="term" value="C:extracellular region"/>
    <property type="evidence" value="ECO:0007669"/>
    <property type="project" value="InterPro"/>
</dbReference>
<dbReference type="KEGG" id="vg:5176253"/>
<proteinExistence type="predicted"/>
<keyword evidence="9" id="KW-1015">Disulfide bond</keyword>
<dbReference type="GO" id="GO:0044423">
    <property type="term" value="C:virion component"/>
    <property type="evidence" value="ECO:0007669"/>
    <property type="project" value="UniProtKB-KW"/>
</dbReference>
<keyword evidence="8" id="KW-0946">Virion</keyword>
<dbReference type="Pfam" id="PF08475">
    <property type="entry name" value="Baculo_VP91_N"/>
    <property type="match status" value="1"/>
</dbReference>
<dbReference type="OrthoDB" id="542at10239"/>
<feature type="domain" description="Chitin-binding type-2" evidence="12">
    <location>
        <begin position="226"/>
        <end position="284"/>
    </location>
</feature>
<dbReference type="GO" id="GO:0008270">
    <property type="term" value="F:zinc ion binding"/>
    <property type="evidence" value="ECO:0007669"/>
    <property type="project" value="UniProtKB-KW"/>
</dbReference>
<protein>
    <submittedName>
        <fullName evidence="14">Vp91 capsid protein</fullName>
    </submittedName>
</protein>
<evidence type="ECO:0000256" key="6">
    <source>
        <dbReference type="ARBA" id="ARBA00022771"/>
    </source>
</evidence>
<organism evidence="14 15">
    <name type="scientific">Leucania separata nucleopolyhedrovirus</name>
    <name type="common">LsNPV</name>
    <dbReference type="NCBI Taxonomy" id="1307956"/>
    <lineage>
        <taxon>Viruses</taxon>
        <taxon>Viruses incertae sedis</taxon>
        <taxon>Naldaviricetes</taxon>
        <taxon>Lefavirales</taxon>
        <taxon>Baculoviridae</taxon>
        <taxon>Alphabaculovirus</taxon>
        <taxon>Alphabaculovirus leseparatae</taxon>
    </lineage>
</organism>